<protein>
    <submittedName>
        <fullName evidence="3">Uncharacterized protein</fullName>
    </submittedName>
</protein>
<organism evidence="3 4">
    <name type="scientific">Chytriomyces confervae</name>
    <dbReference type="NCBI Taxonomy" id="246404"/>
    <lineage>
        <taxon>Eukaryota</taxon>
        <taxon>Fungi</taxon>
        <taxon>Fungi incertae sedis</taxon>
        <taxon>Chytridiomycota</taxon>
        <taxon>Chytridiomycota incertae sedis</taxon>
        <taxon>Chytridiomycetes</taxon>
        <taxon>Chytridiales</taxon>
        <taxon>Chytriomycetaceae</taxon>
        <taxon>Chytriomyces</taxon>
    </lineage>
</organism>
<feature type="compositionally biased region" description="Acidic residues" evidence="1">
    <location>
        <begin position="42"/>
        <end position="55"/>
    </location>
</feature>
<keyword evidence="2" id="KW-0472">Membrane</keyword>
<comment type="caution">
    <text evidence="3">The sequence shown here is derived from an EMBL/GenBank/DDBJ whole genome shotgun (WGS) entry which is preliminary data.</text>
</comment>
<name>A0A507FMM1_9FUNG</name>
<gene>
    <name evidence="3" type="ORF">CcCBS67573_g02470</name>
</gene>
<reference evidence="3 4" key="1">
    <citation type="journal article" date="2019" name="Sci. Rep.">
        <title>Comparative genomics of chytrid fungi reveal insights into the obligate biotrophic and pathogenic lifestyle of Synchytrium endobioticum.</title>
        <authorList>
            <person name="van de Vossenberg B.T.L.H."/>
            <person name="Warris S."/>
            <person name="Nguyen H.D.T."/>
            <person name="van Gent-Pelzer M.P.E."/>
            <person name="Joly D.L."/>
            <person name="van de Geest H.C."/>
            <person name="Bonants P.J.M."/>
            <person name="Smith D.S."/>
            <person name="Levesque C.A."/>
            <person name="van der Lee T.A.J."/>
        </authorList>
    </citation>
    <scope>NUCLEOTIDE SEQUENCE [LARGE SCALE GENOMIC DNA]</scope>
    <source>
        <strain evidence="3 4">CBS 675.73</strain>
    </source>
</reference>
<keyword evidence="4" id="KW-1185">Reference proteome</keyword>
<accession>A0A507FMM1</accession>
<keyword evidence="2" id="KW-1133">Transmembrane helix</keyword>
<sequence length="497" mass="52911">MEGGYQQSRRSSTSLGDPFNDSKVIGSTDIEDDDLPVFLQQEQEDSSAESSESEYDSAMFDQFMRGHTESETARNRSGAQTKTNSRFGSDAGSQLASTPLTRTNFETKDSRRQRASLLVGNTFVPLALQKVQNLTAVNEMPAKAGLHHGYGIAAGADSDFLLPGASNSQKLLATPLSTSQDSLLLARPASKTKLNAFGKIISSAASIMRTTTATNHTLASPPSNNLHPGDASRQRALAPLAISSTAPGKTGSMLMIPTFDAGNRSIANSETILYGMTGDSAADVSNTNLASPNGISKPGYASKTHLELHSRAGDGYESTTSLSLVLLARGNASTGALLSKPHSAAYDAGSRFGDAMSQDQANRTDSSVPKTGAGATAAPLKDSKKSAKLRGYQQKEIYLQLAWIFGCCLLVIVIYDFACVALNDFTPMTAQWLISLQLLQVAALYLSLLSFIYANEAENNLRVRLSATAGAINLFAFILRVVFQLLFGGYIPYGIEI</sequence>
<feature type="region of interest" description="Disordered" evidence="1">
    <location>
        <begin position="69"/>
        <end position="109"/>
    </location>
</feature>
<proteinExistence type="predicted"/>
<feature type="compositionally biased region" description="Polar residues" evidence="1">
    <location>
        <begin position="1"/>
        <end position="15"/>
    </location>
</feature>
<dbReference type="Proteomes" id="UP000320333">
    <property type="component" value="Unassembled WGS sequence"/>
</dbReference>
<feature type="region of interest" description="Disordered" evidence="1">
    <location>
        <begin position="1"/>
        <end position="55"/>
    </location>
</feature>
<dbReference type="OrthoDB" id="2122740at2759"/>
<dbReference type="EMBL" id="QEAP01000052">
    <property type="protein sequence ID" value="TPX76277.1"/>
    <property type="molecule type" value="Genomic_DNA"/>
</dbReference>
<evidence type="ECO:0000313" key="4">
    <source>
        <dbReference type="Proteomes" id="UP000320333"/>
    </source>
</evidence>
<evidence type="ECO:0000256" key="1">
    <source>
        <dbReference type="SAM" id="MobiDB-lite"/>
    </source>
</evidence>
<feature type="transmembrane region" description="Helical" evidence="2">
    <location>
        <begin position="465"/>
        <end position="491"/>
    </location>
</feature>
<dbReference type="AlphaFoldDB" id="A0A507FMM1"/>
<feature type="compositionally biased region" description="Polar residues" evidence="1">
    <location>
        <begin position="75"/>
        <end position="104"/>
    </location>
</feature>
<feature type="transmembrane region" description="Helical" evidence="2">
    <location>
        <begin position="397"/>
        <end position="418"/>
    </location>
</feature>
<keyword evidence="2" id="KW-0812">Transmembrane</keyword>
<feature type="transmembrane region" description="Helical" evidence="2">
    <location>
        <begin position="430"/>
        <end position="453"/>
    </location>
</feature>
<feature type="compositionally biased region" description="Polar residues" evidence="1">
    <location>
        <begin position="357"/>
        <end position="369"/>
    </location>
</feature>
<evidence type="ECO:0000313" key="3">
    <source>
        <dbReference type="EMBL" id="TPX76277.1"/>
    </source>
</evidence>
<evidence type="ECO:0000256" key="2">
    <source>
        <dbReference type="SAM" id="Phobius"/>
    </source>
</evidence>
<feature type="region of interest" description="Disordered" evidence="1">
    <location>
        <begin position="356"/>
        <end position="379"/>
    </location>
</feature>